<proteinExistence type="predicted"/>
<name>Q8X1D4_MYCMD</name>
<sequence length="181" mass="19494">MFFHKPLLLAASLSLFLCLFPFASAGRIDRGQLRFSKRSPAPSSEKKDSALGMLHAKWSANNKRAPPSIPPTGYTTITSTLKILPEDAMPLGECYCPRTLDEESQGISGACAEKFVASAKKTAKCTFLTSTEATCLEEGGKANLSDGDTAWWQMAFCKRCQDAGGISNALYPSCAAQMPQD</sequence>
<organism evidence="2">
    <name type="scientific">Mycosarcoma maydis</name>
    <name type="common">Corn smut fungus</name>
    <name type="synonym">Ustilago maydis</name>
    <dbReference type="NCBI Taxonomy" id="5270"/>
    <lineage>
        <taxon>Eukaryota</taxon>
        <taxon>Fungi</taxon>
        <taxon>Dikarya</taxon>
        <taxon>Basidiomycota</taxon>
        <taxon>Ustilaginomycotina</taxon>
        <taxon>Ustilaginomycetes</taxon>
        <taxon>Ustilaginales</taxon>
        <taxon>Ustilaginaceae</taxon>
        <taxon>Mycosarcoma</taxon>
    </lineage>
</organism>
<dbReference type="GeneID" id="23565857"/>
<feature type="chain" id="PRO_5004316676" evidence="1">
    <location>
        <begin position="26"/>
        <end position="181"/>
    </location>
</feature>
<gene>
    <name evidence="2" type="primary">mig2-5</name>
    <name evidence="3" type="ORF">UMAG_06181</name>
</gene>
<reference evidence="3 4" key="3">
    <citation type="journal article" date="2006" name="Nature">
        <title>Insights from the genome of the biotrophic fungal plant pathogen Ustilago maydis.</title>
        <authorList>
            <person name="Kamper J."/>
            <person name="Kahmann R."/>
            <person name="Bolker M."/>
            <person name="Ma L.J."/>
            <person name="Brefort T."/>
            <person name="Saville B.J."/>
            <person name="Banuett F."/>
            <person name="Kronstad J.W."/>
            <person name="Gold S.E."/>
            <person name="Muller O."/>
            <person name="Perlin M.H."/>
            <person name="Wosten H.A."/>
            <person name="de Vries R."/>
            <person name="Ruiz-Herrera J."/>
            <person name="Reynaga-Pena C.G."/>
            <person name="Snetselaar K."/>
            <person name="McCann M."/>
            <person name="Perez-Martin J."/>
            <person name="Feldbrugge M."/>
            <person name="Basse C.W."/>
            <person name="Steinberg G."/>
            <person name="Ibeas J.I."/>
            <person name="Holloman W."/>
            <person name="Guzman P."/>
            <person name="Farman M."/>
            <person name="Stajich J.E."/>
            <person name="Sentandreu R."/>
            <person name="Gonzalez-Prieto J.M."/>
            <person name="Kennell J.C."/>
            <person name="Molina L."/>
            <person name="Schirawski J."/>
            <person name="Mendoza-Mendoza A."/>
            <person name="Greilinger D."/>
            <person name="Munch K."/>
            <person name="Rossel N."/>
            <person name="Scherer M."/>
            <person name="Vranes M."/>
            <person name="Ladendorf O."/>
            <person name="Vincon V."/>
            <person name="Fuchs U."/>
            <person name="Sandrock B."/>
            <person name="Meng S."/>
            <person name="Ho E.C."/>
            <person name="Cahill M.J."/>
            <person name="Boyce K.J."/>
            <person name="Klose J."/>
            <person name="Klosterman S.J."/>
            <person name="Deelstra H.J."/>
            <person name="Ortiz-Castellanos L."/>
            <person name="Li W."/>
            <person name="Sanchez-Alonso P."/>
            <person name="Schreier P.H."/>
            <person name="Hauser-Hahn I."/>
            <person name="Vaupel M."/>
            <person name="Koopmann E."/>
            <person name="Friedrich G."/>
            <person name="Voss H."/>
            <person name="Schluter T."/>
            <person name="Margolis J."/>
            <person name="Platt D."/>
            <person name="Swimmer C."/>
            <person name="Gnirke A."/>
            <person name="Chen F."/>
            <person name="Vysotskaia V."/>
            <person name="Mannhaupt G."/>
            <person name="Guldener U."/>
            <person name="Munsterkotter M."/>
            <person name="Haase D."/>
            <person name="Oesterheld M."/>
            <person name="Mewes H.W."/>
            <person name="Mauceli E.W."/>
            <person name="DeCaprio D."/>
            <person name="Wade C.M."/>
            <person name="Butler J."/>
            <person name="Young S."/>
            <person name="Jaffe D.B."/>
            <person name="Calvo S."/>
            <person name="Nusbaum C."/>
            <person name="Galagan J."/>
            <person name="Birren B.W."/>
        </authorList>
    </citation>
    <scope>NUCLEOTIDE SEQUENCE [LARGE SCALE GENOMIC DNA]</scope>
    <source>
        <strain evidence="3">521</strain>
        <strain evidence="4">521 / FGSC 9021</strain>
    </source>
</reference>
<evidence type="ECO:0000256" key="1">
    <source>
        <dbReference type="SAM" id="SignalP"/>
    </source>
</evidence>
<feature type="signal peptide" evidence="1">
    <location>
        <begin position="1"/>
        <end position="25"/>
    </location>
</feature>
<dbReference type="VEuPathDB" id="FungiDB:UMAG_06181"/>
<reference evidence="3" key="5">
    <citation type="submission" date="2014-09" db="EMBL/GenBank/DDBJ databases">
        <authorList>
            <person name="Guldener U."/>
            <person name="Munsterkotter M."/>
            <person name="Walter M.C."/>
            <person name="Mannhaupt G."/>
            <person name="Kahmann R."/>
        </authorList>
    </citation>
    <scope>NUCLEOTIDE SEQUENCE</scope>
    <source>
        <strain evidence="3">521</strain>
    </source>
</reference>
<evidence type="ECO:0000313" key="2">
    <source>
        <dbReference type="EMBL" id="AAL67331.1"/>
    </source>
</evidence>
<dbReference type="RefSeq" id="XP_011392551.1">
    <property type="nucleotide sequence ID" value="XM_011394249.1"/>
</dbReference>
<accession>A0A0D1DP22</accession>
<dbReference type="KEGG" id="uma:UMAG_06181"/>
<dbReference type="Proteomes" id="UP000000561">
    <property type="component" value="Chromosome 22"/>
</dbReference>
<dbReference type="EMBL" id="CM003161">
    <property type="protein sequence ID" value="KIS65801.1"/>
    <property type="molecule type" value="Genomic_DNA"/>
</dbReference>
<evidence type="ECO:0000313" key="3">
    <source>
        <dbReference type="EMBL" id="KIS65801.1"/>
    </source>
</evidence>
<keyword evidence="1" id="KW-0732">Signal</keyword>
<accession>Q8X1D4</accession>
<dbReference type="PHI-base" id="PHI:2855"/>
<reference evidence="2" key="1">
    <citation type="journal article" date="2002" name="Mol. Microbiol.">
        <title>A maize-specifically expressed gene cluster in Ustilago maydis.</title>
        <authorList>
            <person name="Basse C.W."/>
            <person name="Kolb S."/>
            <person name="Kahmann R."/>
        </authorList>
    </citation>
    <scope>NUCLEOTIDE SEQUENCE</scope>
</reference>
<accession>Q4P132</accession>
<dbReference type="EMBL" id="AF429982">
    <property type="protein sequence ID" value="AAL67331.1"/>
    <property type="molecule type" value="Genomic_DNA"/>
</dbReference>
<reference evidence="4" key="4">
    <citation type="submission" date="2014-09" db="EMBL/GenBank/DDBJ databases">
        <authorList>
            <person name="Gueldener U."/>
            <person name="Muensterkoetter M."/>
            <person name="Walter M.C."/>
            <person name="Mannhaupt G."/>
            <person name="Kahmann R."/>
        </authorList>
    </citation>
    <scope>GENOME REANNOTATION</scope>
    <source>
        <strain evidence="4">521 / FGSC 9021</strain>
    </source>
</reference>
<evidence type="ECO:0000313" key="4">
    <source>
        <dbReference type="Proteomes" id="UP000000561"/>
    </source>
</evidence>
<protein>
    <submittedName>
        <fullName evidence="2 3">Mig2-5</fullName>
    </submittedName>
</protein>
<keyword evidence="4" id="KW-1185">Reference proteome</keyword>
<reference evidence="3" key="2">
    <citation type="submission" date="2003-07" db="EMBL/GenBank/DDBJ databases">
        <authorList>
            <person name="Birren B."/>
            <person name="Nusbaum C."/>
            <person name="Abebe A."/>
            <person name="Abouelleil A."/>
            <person name="Adekoya E."/>
            <person name="Ait-zahra M."/>
            <person name="Allen N."/>
            <person name="Allen T."/>
            <person name="An P."/>
            <person name="Anderson M."/>
            <person name="Anderson S."/>
            <person name="Arachchi H."/>
            <person name="Armbruster J."/>
            <person name="Bachantsang P."/>
            <person name="Baldwin J."/>
            <person name="Barry A."/>
            <person name="Bayul T."/>
            <person name="Blitshsteyn B."/>
            <person name="Bloom T."/>
            <person name="Blye J."/>
            <person name="Boguslavskiy L."/>
            <person name="Borowsky M."/>
            <person name="Boukhgalter B."/>
            <person name="Brunache A."/>
            <person name="Butler J."/>
            <person name="Calixte N."/>
            <person name="Calvo S."/>
            <person name="Camarata J."/>
            <person name="Campo K."/>
            <person name="Chang J."/>
            <person name="Cheshatsang Y."/>
            <person name="Citroen M."/>
            <person name="Collymore A."/>
            <person name="Considine T."/>
            <person name="Cook A."/>
            <person name="Cooke P."/>
            <person name="Corum B."/>
            <person name="Cuomo C."/>
            <person name="David R."/>
            <person name="Dawoe T."/>
            <person name="Degray S."/>
            <person name="Dodge S."/>
            <person name="Dooley K."/>
            <person name="Dorje P."/>
            <person name="Dorjee K."/>
            <person name="Dorris L."/>
            <person name="Duffey N."/>
            <person name="Dupes A."/>
            <person name="Elkins T."/>
            <person name="Engels R."/>
            <person name="Erickson J."/>
            <person name="Farina A."/>
            <person name="Faro S."/>
            <person name="Ferreira P."/>
            <person name="Fischer H."/>
            <person name="Fitzgerald M."/>
            <person name="Foley K."/>
            <person name="Gage D."/>
            <person name="Galagan J."/>
            <person name="Gearin G."/>
            <person name="Gnerre S."/>
            <person name="Gnirke A."/>
            <person name="Goyette A."/>
            <person name="Graham J."/>
            <person name="Grandbois E."/>
            <person name="Gyaltsen K."/>
            <person name="Hafez N."/>
            <person name="Hagopian D."/>
            <person name="Hagos B."/>
            <person name="Hall J."/>
            <person name="Hatcher B."/>
            <person name="Heller A."/>
            <person name="Higgins H."/>
            <person name="Honan T."/>
            <person name="Horn A."/>
            <person name="Houde N."/>
            <person name="Hughes L."/>
            <person name="Hulme W."/>
            <person name="Husby E."/>
            <person name="Iliev I."/>
            <person name="Jaffe D."/>
            <person name="Jones C."/>
            <person name="Kamal M."/>
            <person name="Kamat A."/>
            <person name="Kamvysselis M."/>
            <person name="Karlsson E."/>
            <person name="Kells C."/>
            <person name="Kieu A."/>
            <person name="Kisner P."/>
            <person name="Kodira C."/>
            <person name="Kulbokas E."/>
            <person name="Labutti K."/>
            <person name="Lama D."/>
            <person name="Landers T."/>
            <person name="Leger J."/>
            <person name="Levine S."/>
            <person name="Lewis D."/>
            <person name="Lewis T."/>
            <person name="Lindblad-toh K."/>
            <person name="Liu X."/>
            <person name="Lokyitsang T."/>
            <person name="Lokyitsang Y."/>
            <person name="Lucien O."/>
            <person name="Lui A."/>
            <person name="Ma L.J."/>
            <person name="Mabbitt R."/>
            <person name="Macdonald J."/>
            <person name="Maclean C."/>
            <person name="Major J."/>
            <person name="Manning J."/>
            <person name="Marabella R."/>
            <person name="Maru K."/>
            <person name="Matthews C."/>
            <person name="Mauceli E."/>
            <person name="Mccarthy M."/>
            <person name="Mcdonough S."/>
            <person name="Mcghee T."/>
            <person name="Meldrim J."/>
            <person name="Meneus L."/>
            <person name="Mesirov J."/>
            <person name="Mihalev A."/>
            <person name="Mihova T."/>
            <person name="Mikkelsen T."/>
            <person name="Mlenga V."/>
            <person name="Moru K."/>
            <person name="Mozes J."/>
            <person name="Mulrain L."/>
            <person name="Munson G."/>
            <person name="Naylor J."/>
            <person name="Newes C."/>
            <person name="Nguyen C."/>
            <person name="Nguyen N."/>
            <person name="Nguyen T."/>
            <person name="Nicol R."/>
            <person name="Nielsen C."/>
            <person name="Nizzari M."/>
            <person name="Norbu C."/>
            <person name="Norbu N."/>
            <person name="O'donnell P."/>
            <person name="Okoawo O."/>
            <person name="O'leary S."/>
            <person name="Omotosho B."/>
            <person name="O'neill K."/>
            <person name="Osman S."/>
            <person name="Parker S."/>
            <person name="Perrin D."/>
            <person name="Phunkhang P."/>
            <person name="Piqani B."/>
            <person name="Purcell S."/>
            <person name="Rachupka T."/>
            <person name="Ramasamy U."/>
            <person name="Rameau R."/>
            <person name="Ray V."/>
            <person name="Raymond C."/>
            <person name="Retta R."/>
            <person name="Richardson S."/>
            <person name="Rise C."/>
            <person name="Rodriguez J."/>
            <person name="Rogers J."/>
            <person name="Rogov P."/>
            <person name="Rutman M."/>
            <person name="Schupbach R."/>
            <person name="Seaman C."/>
            <person name="Settipalli S."/>
            <person name="Sharpe T."/>
            <person name="Sheridan J."/>
            <person name="Sherpa N."/>
            <person name="Shi J."/>
            <person name="Smirnov S."/>
            <person name="Smith C."/>
            <person name="Sougnez C."/>
            <person name="Spencer B."/>
            <person name="Stalker J."/>
            <person name="Stange-thomann N."/>
            <person name="Stavropoulos S."/>
            <person name="Stetson K."/>
            <person name="Stone C."/>
            <person name="Stone S."/>
            <person name="Stubbs M."/>
            <person name="Talamas J."/>
            <person name="Tchuinga P."/>
            <person name="Tenzing P."/>
            <person name="Tesfaye S."/>
            <person name="Theodore J."/>
            <person name="Thoulutsang Y."/>
            <person name="Topham K."/>
            <person name="Towey S."/>
            <person name="Tsamla T."/>
            <person name="Tsomo N."/>
            <person name="Vallee D."/>
            <person name="Vassiliev H."/>
            <person name="Venkataraman V."/>
            <person name="Vinson J."/>
            <person name="Vo A."/>
            <person name="Wade C."/>
            <person name="Wang S."/>
            <person name="Wangchuk T."/>
            <person name="Wangdi T."/>
            <person name="Whittaker C."/>
            <person name="Wilkinson J."/>
            <person name="Wu Y."/>
            <person name="Wyman D."/>
            <person name="Yadav S."/>
            <person name="Yang S."/>
            <person name="Yang X."/>
            <person name="Yeager S."/>
            <person name="Yee E."/>
            <person name="Young G."/>
            <person name="Zainoun J."/>
            <person name="Zembeck L."/>
            <person name="Zimmer A."/>
            <person name="Zody M."/>
            <person name="Lander E."/>
        </authorList>
    </citation>
    <scope>NUCLEOTIDE SEQUENCE</scope>
    <source>
        <strain evidence="3">521</strain>
    </source>
</reference>
<dbReference type="AlphaFoldDB" id="Q8X1D4"/>